<comment type="caution">
    <text evidence="5">The sequence shown here is derived from an EMBL/GenBank/DDBJ whole genome shotgun (WGS) entry which is preliminary data.</text>
</comment>
<dbReference type="InterPro" id="IPR042070">
    <property type="entry name" value="PucR_C-HTH_sf"/>
</dbReference>
<comment type="similarity">
    <text evidence="1">Belongs to the CdaR family.</text>
</comment>
<feature type="domain" description="CdaR GGDEF-like" evidence="4">
    <location>
        <begin position="146"/>
        <end position="271"/>
    </location>
</feature>
<evidence type="ECO:0000259" key="4">
    <source>
        <dbReference type="Pfam" id="PF17853"/>
    </source>
</evidence>
<dbReference type="Pfam" id="PF17853">
    <property type="entry name" value="GGDEF_2"/>
    <property type="match status" value="1"/>
</dbReference>
<dbReference type="Pfam" id="PF13556">
    <property type="entry name" value="HTH_30"/>
    <property type="match status" value="1"/>
</dbReference>
<dbReference type="Pfam" id="PF05651">
    <property type="entry name" value="Diacid_rec"/>
    <property type="match status" value="1"/>
</dbReference>
<feature type="domain" description="PucR C-terminal helix-turn-helix" evidence="3">
    <location>
        <begin position="323"/>
        <end position="377"/>
    </location>
</feature>
<dbReference type="PANTHER" id="PTHR33744">
    <property type="entry name" value="CARBOHYDRATE DIACID REGULATOR"/>
    <property type="match status" value="1"/>
</dbReference>
<dbReference type="AlphaFoldDB" id="A0A3A6QUV2"/>
<gene>
    <name evidence="5" type="ORF">DZ860_00165</name>
</gene>
<keyword evidence="6" id="KW-1185">Reference proteome</keyword>
<evidence type="ECO:0000259" key="2">
    <source>
        <dbReference type="Pfam" id="PF05651"/>
    </source>
</evidence>
<organism evidence="5 6">
    <name type="scientific">Vibrio sinensis</name>
    <dbReference type="NCBI Taxonomy" id="2302434"/>
    <lineage>
        <taxon>Bacteria</taxon>
        <taxon>Pseudomonadati</taxon>
        <taxon>Pseudomonadota</taxon>
        <taxon>Gammaproteobacteria</taxon>
        <taxon>Vibrionales</taxon>
        <taxon>Vibrionaceae</taxon>
        <taxon>Vibrio</taxon>
    </lineage>
</organism>
<sequence length="382" mass="43253">MRLNEHIATQIVSRVVKIIPYSINVMDELGFIIGSSDPSRLNKRHEGSIIAITENRIVTISPETSINLKGVKSGINLPILYKEKVIGAVGVSGIPEDVKPYGELVKMTAELIVEQVSLLSKIQWHKRHKEELVMKIIKENEFDEEQFNIVAESLDIDLSKPRVVSIIKVVPIGSYRVSLNDMQTIANFLEFPERGNLVGGISAYSNKIIVLKPIDIINSEWSVINEQKRVNDFLNQTKHIKNVKILISVGDYFPNLDGISKSYKTAKLTLDFMSDIKSGSSFYQNNKLPILLSECLDDSWKAQQINKPLDTLRASDSKKVLEKTLVEFFNQNCDICQTAKKMGIHRNTLRYRLDKIEDITSLKISNINELITLYIPLILSSR</sequence>
<reference evidence="5 6" key="1">
    <citation type="submission" date="2018-08" db="EMBL/GenBank/DDBJ databases">
        <title>Vibrio isolated from the Eastern China Marginal Seas.</title>
        <authorList>
            <person name="Li Y."/>
        </authorList>
    </citation>
    <scope>NUCLEOTIDE SEQUENCE [LARGE SCALE GENOMIC DNA]</scope>
    <source>
        <strain evidence="5 6">BEI233</strain>
    </source>
</reference>
<evidence type="ECO:0000259" key="3">
    <source>
        <dbReference type="Pfam" id="PF13556"/>
    </source>
</evidence>
<dbReference type="RefSeq" id="WP_120028894.1">
    <property type="nucleotide sequence ID" value="NZ_QVMU01000001.1"/>
</dbReference>
<name>A0A3A6QUV2_9VIBR</name>
<dbReference type="Proteomes" id="UP000273252">
    <property type="component" value="Unassembled WGS sequence"/>
</dbReference>
<dbReference type="PANTHER" id="PTHR33744:SF15">
    <property type="entry name" value="CARBOHYDRATE DIACID REGULATOR"/>
    <property type="match status" value="1"/>
</dbReference>
<evidence type="ECO:0000256" key="1">
    <source>
        <dbReference type="ARBA" id="ARBA00006754"/>
    </source>
</evidence>
<accession>A0A3A6QUV2</accession>
<evidence type="ECO:0000313" key="5">
    <source>
        <dbReference type="EMBL" id="RJX75138.1"/>
    </source>
</evidence>
<dbReference type="Gene3D" id="1.10.10.2840">
    <property type="entry name" value="PucR C-terminal helix-turn-helix domain"/>
    <property type="match status" value="1"/>
</dbReference>
<dbReference type="SUPFAM" id="SSF46689">
    <property type="entry name" value="Homeodomain-like"/>
    <property type="match status" value="1"/>
</dbReference>
<dbReference type="EMBL" id="QVMU01000001">
    <property type="protein sequence ID" value="RJX75138.1"/>
    <property type="molecule type" value="Genomic_DNA"/>
</dbReference>
<dbReference type="InterPro" id="IPR008599">
    <property type="entry name" value="Diacid_rec"/>
</dbReference>
<dbReference type="InterPro" id="IPR009057">
    <property type="entry name" value="Homeodomain-like_sf"/>
</dbReference>
<evidence type="ECO:0000313" key="6">
    <source>
        <dbReference type="Proteomes" id="UP000273252"/>
    </source>
</evidence>
<dbReference type="InterPro" id="IPR025736">
    <property type="entry name" value="PucR_C-HTH_dom"/>
</dbReference>
<dbReference type="OrthoDB" id="9792148at2"/>
<dbReference type="InterPro" id="IPR051448">
    <property type="entry name" value="CdaR-like_regulators"/>
</dbReference>
<protein>
    <submittedName>
        <fullName evidence="5">XRE family transcriptional regulator</fullName>
    </submittedName>
</protein>
<proteinExistence type="inferred from homology"/>
<dbReference type="InterPro" id="IPR041522">
    <property type="entry name" value="CdaR_GGDEF"/>
</dbReference>
<feature type="domain" description="Putative sugar diacid recognition" evidence="2">
    <location>
        <begin position="3"/>
        <end position="135"/>
    </location>
</feature>